<dbReference type="Proteomes" id="UP000812031">
    <property type="component" value="Unassembled WGS sequence"/>
</dbReference>
<keyword evidence="1" id="KW-0732">Signal</keyword>
<gene>
    <name evidence="2" type="ORF">KZH69_19100</name>
</gene>
<evidence type="ECO:0000256" key="1">
    <source>
        <dbReference type="SAM" id="SignalP"/>
    </source>
</evidence>
<feature type="chain" id="PRO_5045364761" evidence="1">
    <location>
        <begin position="18"/>
        <end position="317"/>
    </location>
</feature>
<accession>A0ABS6Y243</accession>
<reference evidence="2 3" key="1">
    <citation type="submission" date="2021-07" db="EMBL/GenBank/DDBJ databases">
        <title>Flavobacterium sp. nov. isolated from sediment on the Taihu Lake.</title>
        <authorList>
            <person name="Qu J.-H."/>
        </authorList>
    </citation>
    <scope>NUCLEOTIDE SEQUENCE [LARGE SCALE GENOMIC DNA]</scope>
    <source>
        <strain evidence="2 3">NAS39</strain>
    </source>
</reference>
<proteinExistence type="predicted"/>
<evidence type="ECO:0000313" key="2">
    <source>
        <dbReference type="EMBL" id="MBW4362596.1"/>
    </source>
</evidence>
<organism evidence="2 3">
    <name type="scientific">Flavobacterium taihuense</name>
    <dbReference type="NCBI Taxonomy" id="2857508"/>
    <lineage>
        <taxon>Bacteria</taxon>
        <taxon>Pseudomonadati</taxon>
        <taxon>Bacteroidota</taxon>
        <taxon>Flavobacteriia</taxon>
        <taxon>Flavobacteriales</taxon>
        <taxon>Flavobacteriaceae</taxon>
        <taxon>Flavobacterium</taxon>
    </lineage>
</organism>
<evidence type="ECO:0000313" key="3">
    <source>
        <dbReference type="Proteomes" id="UP000812031"/>
    </source>
</evidence>
<protein>
    <submittedName>
        <fullName evidence="2">T9SS C-terminal target domain-containing protein</fullName>
    </submittedName>
</protein>
<comment type="caution">
    <text evidence="2">The sequence shown here is derived from an EMBL/GenBank/DDBJ whole genome shotgun (WGS) entry which is preliminary data.</text>
</comment>
<dbReference type="RefSeq" id="WP_219319076.1">
    <property type="nucleotide sequence ID" value="NZ_JAHWYN010000028.1"/>
</dbReference>
<name>A0ABS6Y243_9FLAO</name>
<sequence>MQKTILLFFLFVTGSYAQIQGCTDHFAKNFNPKATVNNGSCEYASAKVKAQFSEKLSDSIPETSGLIAFDHLLWAHNDDHDTTLYGLDQKGQIKKKITLQGLKNNDWEEITQDSLYLYIGDFGNNYKGNRKDLKILRIDKKSALMNVPVIDTISFSYSKQTDFTVQKANTTDFDCEAFVILKDSIYLFTKQWTDEKTTVYRLPKYPGTYIAQLKETLNVQGLITGATVLPTEKGIILCGYSKMLHPFLYLLYDHQNTHFSTGHQRKIKIALPFHQIEGIATEDGSLFYLTNESTVKKPFINTPQQIHSIDLSPYLKE</sequence>
<keyword evidence="3" id="KW-1185">Reference proteome</keyword>
<dbReference type="EMBL" id="JAHWYN010000028">
    <property type="protein sequence ID" value="MBW4362596.1"/>
    <property type="molecule type" value="Genomic_DNA"/>
</dbReference>
<feature type="signal peptide" evidence="1">
    <location>
        <begin position="1"/>
        <end position="17"/>
    </location>
</feature>